<dbReference type="InterPro" id="IPR043502">
    <property type="entry name" value="DNA/RNA_pol_sf"/>
</dbReference>
<dbReference type="InterPro" id="IPR005162">
    <property type="entry name" value="Retrotrans_gag_dom"/>
</dbReference>
<dbReference type="PANTHER" id="PTHR15503">
    <property type="entry name" value="LDOC1 RELATED"/>
    <property type="match status" value="1"/>
</dbReference>
<dbReference type="EMBL" id="SSTE01015327">
    <property type="protein sequence ID" value="KAA0043216.1"/>
    <property type="molecule type" value="Genomic_DNA"/>
</dbReference>
<feature type="compositionally biased region" description="Basic and acidic residues" evidence="1">
    <location>
        <begin position="374"/>
        <end position="383"/>
    </location>
</feature>
<dbReference type="SUPFAM" id="SSF56672">
    <property type="entry name" value="DNA/RNA polymerases"/>
    <property type="match status" value="1"/>
</dbReference>
<dbReference type="InterPro" id="IPR032567">
    <property type="entry name" value="RTL1-rel"/>
</dbReference>
<evidence type="ECO:0000259" key="2">
    <source>
        <dbReference type="Pfam" id="PF03732"/>
    </source>
</evidence>
<organism evidence="4 6">
    <name type="scientific">Cucumis melo var. makuwa</name>
    <name type="common">Oriental melon</name>
    <dbReference type="NCBI Taxonomy" id="1194695"/>
    <lineage>
        <taxon>Eukaryota</taxon>
        <taxon>Viridiplantae</taxon>
        <taxon>Streptophyta</taxon>
        <taxon>Embryophyta</taxon>
        <taxon>Tracheophyta</taxon>
        <taxon>Spermatophyta</taxon>
        <taxon>Magnoliopsida</taxon>
        <taxon>eudicotyledons</taxon>
        <taxon>Gunneridae</taxon>
        <taxon>Pentapetalae</taxon>
        <taxon>rosids</taxon>
        <taxon>fabids</taxon>
        <taxon>Cucurbitales</taxon>
        <taxon>Cucurbitaceae</taxon>
        <taxon>Benincaseae</taxon>
        <taxon>Cucumis</taxon>
    </lineage>
</organism>
<dbReference type="Gene3D" id="3.10.10.10">
    <property type="entry name" value="HIV Type 1 Reverse Transcriptase, subunit A, domain 1"/>
    <property type="match status" value="1"/>
</dbReference>
<dbReference type="Proteomes" id="UP000321393">
    <property type="component" value="Unassembled WGS sequence"/>
</dbReference>
<accession>A0A5D3CLS3</accession>
<reference evidence="5 6" key="1">
    <citation type="submission" date="2019-08" db="EMBL/GenBank/DDBJ databases">
        <title>Draft genome sequences of two oriental melons (Cucumis melo L. var makuwa).</title>
        <authorList>
            <person name="Kwon S.-Y."/>
        </authorList>
    </citation>
    <scope>NUCLEOTIDE SEQUENCE [LARGE SCALE GENOMIC DNA]</scope>
    <source>
        <strain evidence="6">cv. Chang Bougi</strain>
        <strain evidence="5">cv. SW 3</strain>
        <tissue evidence="4">Leaf</tissue>
    </source>
</reference>
<dbReference type="OrthoDB" id="1939491at2759"/>
<name>A0A5D3CLS3_CUCMM</name>
<dbReference type="PANTHER" id="PTHR15503:SF45">
    <property type="entry name" value="RNA-DIRECTED DNA POLYMERASE HOMOLOG"/>
    <property type="match status" value="1"/>
</dbReference>
<feature type="domain" description="Retrotransposon gag" evidence="2">
    <location>
        <begin position="203"/>
        <end position="298"/>
    </location>
</feature>
<protein>
    <recommendedName>
        <fullName evidence="2">Retrotransposon gag domain-containing protein</fullName>
    </recommendedName>
</protein>
<gene>
    <name evidence="4" type="ORF">E5676_scaffold302G00010</name>
    <name evidence="3" type="ORF">E6C27_scaffold110G00950</name>
</gene>
<dbReference type="EMBL" id="SSTD01010133">
    <property type="protein sequence ID" value="TYK12252.1"/>
    <property type="molecule type" value="Genomic_DNA"/>
</dbReference>
<dbReference type="InterPro" id="IPR043128">
    <property type="entry name" value="Rev_trsase/Diguanyl_cyclase"/>
</dbReference>
<feature type="region of interest" description="Disordered" evidence="1">
    <location>
        <begin position="610"/>
        <end position="643"/>
    </location>
</feature>
<dbReference type="Pfam" id="PF03732">
    <property type="entry name" value="Retrotrans_gag"/>
    <property type="match status" value="1"/>
</dbReference>
<evidence type="ECO:0000313" key="5">
    <source>
        <dbReference type="Proteomes" id="UP000321393"/>
    </source>
</evidence>
<comment type="caution">
    <text evidence="4">The sequence shown here is derived from an EMBL/GenBank/DDBJ whole genome shotgun (WGS) entry which is preliminary data.</text>
</comment>
<sequence>MSSSNPSGKAQRDRLVEIEEQMLYLVEVPDSIRYLESRVDKISEKANMIDAVAGRVEGLPIQELLARVDALEENTNARRTINYERGESSSGFAAHMEERVGELDNAQKTLLEMINGMSEDFRVTLDVVKNEIADVNARLSLTMRAMASQAPAGGAISVSKVKVPEPKPFCGARDAKALENYIFDLEQYFKATNTVAEEAKVTLATMHLSEDAKLWWRSRYVDIQEGRCTVDTWDALKRELRSQFFPENVEILARRKLGDLRHTGEIREYVKHFVGLMLDIRDMSEKDKVFYFVEGLKPWTRAKLYEQRVQDLTSAYAAAERLFDLSSDSQDARRNPSSSPRRNRDSRPSSPKAVGGDKRSGKDRKPYQSTTENTWRRPNDRSPTKRPLSCFICQGPHLARECPNKVDFHAFQASLMADSGDKPNQAEDEADPIEGGEKTRIGAIRYMSSLQKKSGERHVPTKKGLMYVDTWEKDSGKMKAVNSIALPIVGLVKRTTIRLGGWKGPVDLVVVKMDDFDVVLGMEFLLEHQVIPMPSANCLAITGSFPTVVPAEIRLPNGFKMLSAMQLDESRAQEEPPSVEILLGALEKSGETVPKDILYVPEKCHGVMPSRWPKSSSMRRRTDHGVESPSEANAHAKNAYRMAPSELTKLRKPSEMLSSTGCSLPVQAPYGARVLSLKKKDRSPQQCVDRRTQSKLTVRRKGLLPMLTRRVDCRRKLKHLPKSDDRPRQYRVRTTKAKGLEKNCVTRHEAYEFPVVPLGLTDAKGGKCCSVQGQVSALIHVAEFHQGGSSREEDTQWSENLECRVAFNGSKQAMIEGPSLGVVDATKTSEVEADAQTESLIKRSPFEIEDKRHSVLPPVADGPYLGDRPQVHRVGEECEQMANIALMYLEEASRPMEERGDQKRCPLEFEGRTKLPIDGATAPYDYLSTWTWRKTEKPRKPLLTDGRPVEDFEAWMQITQERGGRLRHTASLSADSDFRTADLLIELSKCRTIVLRSYDCDTWLCASHGPRTLKS</sequence>
<dbReference type="AlphaFoldDB" id="A0A5D3CLS3"/>
<dbReference type="CDD" id="cd00303">
    <property type="entry name" value="retropepsin_like"/>
    <property type="match status" value="1"/>
</dbReference>
<evidence type="ECO:0000256" key="1">
    <source>
        <dbReference type="SAM" id="MobiDB-lite"/>
    </source>
</evidence>
<dbReference type="Proteomes" id="UP000321947">
    <property type="component" value="Unassembled WGS sequence"/>
</dbReference>
<proteinExistence type="predicted"/>
<dbReference type="InterPro" id="IPR021109">
    <property type="entry name" value="Peptidase_aspartic_dom_sf"/>
</dbReference>
<evidence type="ECO:0000313" key="4">
    <source>
        <dbReference type="EMBL" id="TYK12252.1"/>
    </source>
</evidence>
<evidence type="ECO:0000313" key="6">
    <source>
        <dbReference type="Proteomes" id="UP000321947"/>
    </source>
</evidence>
<dbReference type="Gene3D" id="3.30.70.270">
    <property type="match status" value="1"/>
</dbReference>
<evidence type="ECO:0000313" key="3">
    <source>
        <dbReference type="EMBL" id="KAA0043216.1"/>
    </source>
</evidence>
<feature type="region of interest" description="Disordered" evidence="1">
    <location>
        <begin position="327"/>
        <end position="387"/>
    </location>
</feature>
<dbReference type="Gene3D" id="2.40.70.10">
    <property type="entry name" value="Acid Proteases"/>
    <property type="match status" value="1"/>
</dbReference>
<feature type="compositionally biased region" description="Basic and acidic residues" evidence="1">
    <location>
        <begin position="355"/>
        <end position="366"/>
    </location>
</feature>